<dbReference type="EMBL" id="UINC01038697">
    <property type="protein sequence ID" value="SVB36076.1"/>
    <property type="molecule type" value="Genomic_DNA"/>
</dbReference>
<protein>
    <recommendedName>
        <fullName evidence="3">Phosphoenolpyruvate carboxylase</fullName>
    </recommendedName>
</protein>
<dbReference type="GO" id="GO:0008964">
    <property type="term" value="F:phosphoenolpyruvate carboxylase activity"/>
    <property type="evidence" value="ECO:0007669"/>
    <property type="project" value="UniProtKB-EC"/>
</dbReference>
<dbReference type="PROSITE" id="PS00781">
    <property type="entry name" value="PEPCASE_1"/>
    <property type="match status" value="1"/>
</dbReference>
<comment type="catalytic activity">
    <reaction evidence="1">
        <text>oxaloacetate + phosphate = phosphoenolpyruvate + hydrogencarbonate</text>
        <dbReference type="Rhea" id="RHEA:28370"/>
        <dbReference type="ChEBI" id="CHEBI:16452"/>
        <dbReference type="ChEBI" id="CHEBI:17544"/>
        <dbReference type="ChEBI" id="CHEBI:43474"/>
        <dbReference type="ChEBI" id="CHEBI:58702"/>
        <dbReference type="EC" id="4.1.1.31"/>
    </reaction>
</comment>
<evidence type="ECO:0000256" key="1">
    <source>
        <dbReference type="ARBA" id="ARBA00048995"/>
    </source>
</evidence>
<accession>A0A382DC36</accession>
<evidence type="ECO:0008006" key="3">
    <source>
        <dbReference type="Google" id="ProtNLM"/>
    </source>
</evidence>
<dbReference type="InterPro" id="IPR018129">
    <property type="entry name" value="PEP_COase_Lys_AS"/>
</dbReference>
<reference evidence="2" key="1">
    <citation type="submission" date="2018-05" db="EMBL/GenBank/DDBJ databases">
        <authorList>
            <person name="Lanie J.A."/>
            <person name="Ng W.-L."/>
            <person name="Kazmierczak K.M."/>
            <person name="Andrzejewski T.M."/>
            <person name="Davidsen T.M."/>
            <person name="Wayne K.J."/>
            <person name="Tettelin H."/>
            <person name="Glass J.I."/>
            <person name="Rusch D."/>
            <person name="Podicherti R."/>
            <person name="Tsui H.-C.T."/>
            <person name="Winkler M.E."/>
        </authorList>
    </citation>
    <scope>NUCLEOTIDE SEQUENCE</scope>
</reference>
<dbReference type="SUPFAM" id="SSF51621">
    <property type="entry name" value="Phosphoenolpyruvate/pyruvate domain"/>
    <property type="match status" value="1"/>
</dbReference>
<sequence length="218" mass="24976">MVKNKLNTFAKSCGLSQRMQSRSVLIYELLESVFSGLENSKGLQFNNFLYSLLSSRNSISVNSSIMATLNGWSNYDLYQVLKFMGTYFHLLNQAELSEIISINRNRSNNSTFSIPKTDSIFAGINHLKQQNIDFDTAKIIISCIRIHPTFTAHPTESRRQSAISKQKKIIKKIDQILFHKLGEKEKADLMNEAKRLCTLLMMTDDIRSQRISIKDEIN</sequence>
<name>A0A382DC36_9ZZZZ</name>
<dbReference type="GO" id="GO:0005829">
    <property type="term" value="C:cytosol"/>
    <property type="evidence" value="ECO:0007669"/>
    <property type="project" value="TreeGrafter"/>
</dbReference>
<proteinExistence type="predicted"/>
<dbReference type="Pfam" id="PF00311">
    <property type="entry name" value="PEPcase"/>
    <property type="match status" value="1"/>
</dbReference>
<dbReference type="PANTHER" id="PTHR30523:SF6">
    <property type="entry name" value="PHOSPHOENOLPYRUVATE CARBOXYLASE"/>
    <property type="match status" value="1"/>
</dbReference>
<dbReference type="PANTHER" id="PTHR30523">
    <property type="entry name" value="PHOSPHOENOLPYRUVATE CARBOXYLASE"/>
    <property type="match status" value="1"/>
</dbReference>
<dbReference type="GO" id="GO:0015977">
    <property type="term" value="P:carbon fixation"/>
    <property type="evidence" value="ECO:0007669"/>
    <property type="project" value="InterPro"/>
</dbReference>
<organism evidence="2">
    <name type="scientific">marine metagenome</name>
    <dbReference type="NCBI Taxonomy" id="408172"/>
    <lineage>
        <taxon>unclassified sequences</taxon>
        <taxon>metagenomes</taxon>
        <taxon>ecological metagenomes</taxon>
    </lineage>
</organism>
<dbReference type="GO" id="GO:0006099">
    <property type="term" value="P:tricarboxylic acid cycle"/>
    <property type="evidence" value="ECO:0007669"/>
    <property type="project" value="InterPro"/>
</dbReference>
<gene>
    <name evidence="2" type="ORF">METZ01_LOCUS188930</name>
</gene>
<dbReference type="AlphaFoldDB" id="A0A382DC36"/>
<dbReference type="InterPro" id="IPR021135">
    <property type="entry name" value="PEP_COase"/>
</dbReference>
<dbReference type="InterPro" id="IPR015813">
    <property type="entry name" value="Pyrv/PenolPyrv_kinase-like_dom"/>
</dbReference>
<evidence type="ECO:0000313" key="2">
    <source>
        <dbReference type="EMBL" id="SVB36076.1"/>
    </source>
</evidence>
<feature type="non-terminal residue" evidence="2">
    <location>
        <position position="218"/>
    </location>
</feature>